<dbReference type="Pfam" id="PF00593">
    <property type="entry name" value="TonB_dep_Rec_b-barrel"/>
    <property type="match status" value="1"/>
</dbReference>
<evidence type="ECO:0000256" key="2">
    <source>
        <dbReference type="ARBA" id="ARBA00022448"/>
    </source>
</evidence>
<sequence>MRSTLKPALRSRSLPVAVSFGLATLLAHGVLYAADTSLQTVVVNGKAETDAQYDKKRLSKVAGATAVVDNKEVNKGRAATAEDVLAYQPGVYAQATSGQSAAKISIRGSGINSFYGGYALGIKYLYDGIPVSGPGGTQEDLLNMAAVDHTEVLSGANAFEYSALTLGGAINMVTNSGYTAPGNRIRLEAGSFGYKKEQISTGGVVGDTDYYLSVLHNERKGYQDDSANHGSDVVGNFGHIFNDKWETRFTFRHRDEDNTNASTLTKYQIKHDPKANNYRWVRKKPGTTLLGSTTTYTFDDSSKLELGLGYHHYKLTDGLHYYANPGVWDSTDLSTSLRYLRKGDSFFGLPSDTTLSFSNTVLMPGDVKIRDPQTWQQVQRVKFSGSRDTVFALGNELQLTDRTWLSTGLSAANSVRNVRVTYATAPNTSEFPSAVHYDDWNLAPRIGLRYALTPSIQIFGNVSRSIDPPVTWYYSSGPVSNPYVQDLHAQKANTVEVGIRGSQGIFEGSLTAYRSWIQGELLSAVIANATATSNEIVSNTNASPTIHQGIEFGLSTKLWEGTDGSTIKWRQAYTLNDFYFRNDQTFGGNDLPGLPGQVYQAALLYQNPNGFYADVNLNHASSYYVDFANTLKAPQYTIFGAKIGYETPSKRWNVFLDAKNLTNKHYVTASKTSYDLKGQDSDNFYVGDGLGFTTGVQYNF</sequence>
<feature type="signal peptide" evidence="14">
    <location>
        <begin position="1"/>
        <end position="33"/>
    </location>
</feature>
<dbReference type="Pfam" id="PF07715">
    <property type="entry name" value="Plug"/>
    <property type="match status" value="1"/>
</dbReference>
<evidence type="ECO:0000259" key="16">
    <source>
        <dbReference type="Pfam" id="PF07715"/>
    </source>
</evidence>
<keyword evidence="17" id="KW-0675">Receptor</keyword>
<keyword evidence="3 12" id="KW-1134">Transmembrane beta strand</keyword>
<evidence type="ECO:0000256" key="13">
    <source>
        <dbReference type="RuleBase" id="RU003357"/>
    </source>
</evidence>
<dbReference type="Gene3D" id="2.170.130.10">
    <property type="entry name" value="TonB-dependent receptor, plug domain"/>
    <property type="match status" value="1"/>
</dbReference>
<comment type="subcellular location">
    <subcellularLocation>
        <location evidence="1 12">Cell outer membrane</location>
        <topology evidence="1 12">Multi-pass membrane protein</topology>
    </subcellularLocation>
</comment>
<evidence type="ECO:0000256" key="14">
    <source>
        <dbReference type="SAM" id="SignalP"/>
    </source>
</evidence>
<reference evidence="17 18" key="1">
    <citation type="journal article" date="2019" name="Syst. Appl. Microbiol.">
        <title>New species of pathogenic Pseudomonas isolated from citrus in Tunisia: Proposal of Pseudomonas kairouanensis sp. nov. and Pseudomonas nabeulensis sp. nov.</title>
        <authorList>
            <person name="Oueslati M."/>
            <person name="Mulet M."/>
            <person name="Gomila M."/>
            <person name="Berge O."/>
            <person name="Hajlaoui M.R."/>
            <person name="Lalucat J."/>
            <person name="Sadfi-Zouaoui N."/>
            <person name="Garcia-Valdes E."/>
        </authorList>
    </citation>
    <scope>NUCLEOTIDE SEQUENCE [LARGE SCALE GENOMIC DNA]</scope>
    <source>
        <strain evidence="17 18">KC12</strain>
    </source>
</reference>
<evidence type="ECO:0000256" key="10">
    <source>
        <dbReference type="ARBA" id="ARBA00023136"/>
    </source>
</evidence>
<proteinExistence type="inferred from homology"/>
<keyword evidence="4" id="KW-0410">Iron transport</keyword>
<keyword evidence="9 13" id="KW-0798">TonB box</keyword>
<dbReference type="PROSITE" id="PS52016">
    <property type="entry name" value="TONB_DEPENDENT_REC_3"/>
    <property type="match status" value="1"/>
</dbReference>
<dbReference type="InterPro" id="IPR037066">
    <property type="entry name" value="Plug_dom_sf"/>
</dbReference>
<feature type="domain" description="TonB-dependent receptor plug" evidence="16">
    <location>
        <begin position="58"/>
        <end position="169"/>
    </location>
</feature>
<evidence type="ECO:0000256" key="7">
    <source>
        <dbReference type="ARBA" id="ARBA00023004"/>
    </source>
</evidence>
<dbReference type="InterPro" id="IPR039426">
    <property type="entry name" value="TonB-dep_rcpt-like"/>
</dbReference>
<keyword evidence="5 12" id="KW-0812">Transmembrane</keyword>
<keyword evidence="10 12" id="KW-0472">Membrane</keyword>
<comment type="similarity">
    <text evidence="12 13">Belongs to the TonB-dependent receptor family.</text>
</comment>
<dbReference type="SUPFAM" id="SSF56935">
    <property type="entry name" value="Porins"/>
    <property type="match status" value="1"/>
</dbReference>
<keyword evidence="11 12" id="KW-0998">Cell outer membrane</keyword>
<organism evidence="17 18">
    <name type="scientific">Pseudomonas kairouanensis</name>
    <dbReference type="NCBI Taxonomy" id="2293832"/>
    <lineage>
        <taxon>Bacteria</taxon>
        <taxon>Pseudomonadati</taxon>
        <taxon>Pseudomonadota</taxon>
        <taxon>Gammaproteobacteria</taxon>
        <taxon>Pseudomonadales</taxon>
        <taxon>Pseudomonadaceae</taxon>
        <taxon>Pseudomonas</taxon>
    </lineage>
</organism>
<accession>A0A4Z0AJF4</accession>
<comment type="caution">
    <text evidence="17">The sequence shown here is derived from an EMBL/GenBank/DDBJ whole genome shotgun (WGS) entry which is preliminary data.</text>
</comment>
<evidence type="ECO:0000313" key="17">
    <source>
        <dbReference type="EMBL" id="TFY86319.1"/>
    </source>
</evidence>
<keyword evidence="7" id="KW-0408">Iron</keyword>
<evidence type="ECO:0000256" key="4">
    <source>
        <dbReference type="ARBA" id="ARBA00022496"/>
    </source>
</evidence>
<dbReference type="PANTHER" id="PTHR32552">
    <property type="entry name" value="FERRICHROME IRON RECEPTOR-RELATED"/>
    <property type="match status" value="1"/>
</dbReference>
<dbReference type="PANTHER" id="PTHR32552:SF89">
    <property type="entry name" value="CATECHOLATE SIDEROPHORE RECEPTOR FIU"/>
    <property type="match status" value="1"/>
</dbReference>
<evidence type="ECO:0000256" key="3">
    <source>
        <dbReference type="ARBA" id="ARBA00022452"/>
    </source>
</evidence>
<dbReference type="Proteomes" id="UP000297391">
    <property type="component" value="Unassembled WGS sequence"/>
</dbReference>
<keyword evidence="8" id="KW-0406">Ion transport</keyword>
<keyword evidence="6 14" id="KW-0732">Signal</keyword>
<evidence type="ECO:0000259" key="15">
    <source>
        <dbReference type="Pfam" id="PF00593"/>
    </source>
</evidence>
<evidence type="ECO:0000256" key="11">
    <source>
        <dbReference type="ARBA" id="ARBA00023237"/>
    </source>
</evidence>
<dbReference type="InterPro" id="IPR036942">
    <property type="entry name" value="Beta-barrel_TonB_sf"/>
</dbReference>
<evidence type="ECO:0000256" key="12">
    <source>
        <dbReference type="PROSITE-ProRule" id="PRU01360"/>
    </source>
</evidence>
<keyword evidence="18" id="KW-1185">Reference proteome</keyword>
<dbReference type="GO" id="GO:0009279">
    <property type="term" value="C:cell outer membrane"/>
    <property type="evidence" value="ECO:0007669"/>
    <property type="project" value="UniProtKB-SubCell"/>
</dbReference>
<dbReference type="AlphaFoldDB" id="A0A4Z0AJF4"/>
<name>A0A4Z0AJF4_9PSED</name>
<evidence type="ECO:0000256" key="9">
    <source>
        <dbReference type="ARBA" id="ARBA00023077"/>
    </source>
</evidence>
<evidence type="ECO:0000256" key="1">
    <source>
        <dbReference type="ARBA" id="ARBA00004571"/>
    </source>
</evidence>
<dbReference type="Gene3D" id="2.40.170.20">
    <property type="entry name" value="TonB-dependent receptor, beta-barrel domain"/>
    <property type="match status" value="1"/>
</dbReference>
<dbReference type="GO" id="GO:0015344">
    <property type="term" value="F:siderophore uptake transmembrane transporter activity"/>
    <property type="evidence" value="ECO:0007669"/>
    <property type="project" value="TreeGrafter"/>
</dbReference>
<dbReference type="InterPro" id="IPR012910">
    <property type="entry name" value="Plug_dom"/>
</dbReference>
<feature type="domain" description="TonB-dependent receptor-like beta-barrel" evidence="15">
    <location>
        <begin position="246"/>
        <end position="661"/>
    </location>
</feature>
<keyword evidence="2 12" id="KW-0813">Transport</keyword>
<feature type="chain" id="PRO_5021350629" evidence="14">
    <location>
        <begin position="34"/>
        <end position="700"/>
    </location>
</feature>
<dbReference type="EMBL" id="QUZU01000034">
    <property type="protein sequence ID" value="TFY86319.1"/>
    <property type="molecule type" value="Genomic_DNA"/>
</dbReference>
<dbReference type="InterPro" id="IPR000531">
    <property type="entry name" value="Beta-barrel_TonB"/>
</dbReference>
<evidence type="ECO:0000313" key="18">
    <source>
        <dbReference type="Proteomes" id="UP000297391"/>
    </source>
</evidence>
<protein>
    <submittedName>
        <fullName evidence="17">TonB-dependent receptor</fullName>
    </submittedName>
</protein>
<gene>
    <name evidence="17" type="ORF">DYL59_22830</name>
</gene>
<evidence type="ECO:0000256" key="5">
    <source>
        <dbReference type="ARBA" id="ARBA00022692"/>
    </source>
</evidence>
<evidence type="ECO:0000256" key="6">
    <source>
        <dbReference type="ARBA" id="ARBA00022729"/>
    </source>
</evidence>
<evidence type="ECO:0000256" key="8">
    <source>
        <dbReference type="ARBA" id="ARBA00023065"/>
    </source>
</evidence>
<dbReference type="OrthoDB" id="9760620at2"/>